<organism evidence="2 3">
    <name type="scientific">Antiquaquibacter soli</name>
    <dbReference type="NCBI Taxonomy" id="3064523"/>
    <lineage>
        <taxon>Bacteria</taxon>
        <taxon>Bacillati</taxon>
        <taxon>Actinomycetota</taxon>
        <taxon>Actinomycetes</taxon>
        <taxon>Micrococcales</taxon>
        <taxon>Microbacteriaceae</taxon>
        <taxon>Antiquaquibacter</taxon>
    </lineage>
</organism>
<feature type="transmembrane region" description="Helical" evidence="1">
    <location>
        <begin position="140"/>
        <end position="159"/>
    </location>
</feature>
<evidence type="ECO:0000313" key="2">
    <source>
        <dbReference type="EMBL" id="MDO7882306.1"/>
    </source>
</evidence>
<dbReference type="EMBL" id="JAUQUB010000001">
    <property type="protein sequence ID" value="MDO7882306.1"/>
    <property type="molecule type" value="Genomic_DNA"/>
</dbReference>
<gene>
    <name evidence="2" type="ORF">Q5716_08725</name>
</gene>
<sequence length="245" mass="25457">MTAPSLKGFRRTAIVFIVVSLSIAALFGIVTLLTGEFGELQGKILLTTLLLAGFSITALCHLAVVGRAQRIVGFVGIAVSALAFVLGAVLIWRSWESWGDEWEAALKAFAVLSIAALSLAHANLLLLLGDRRNGGVRAGLAATLVLIALVAVLLSIPILTDGRIPGDDGDGYWRVFGVLAILDVLGTIVLPVVGRVTRDGAAAITVRLEGEAAERLARIAAERGVAPSAVVGELVASLDPVPPTE</sequence>
<keyword evidence="3" id="KW-1185">Reference proteome</keyword>
<name>A0ABT9BMP8_9MICO</name>
<reference evidence="2 3" key="1">
    <citation type="submission" date="2023-07" db="EMBL/GenBank/DDBJ databases">
        <title>Protaetiibacter sp. nov WY-16 isolated from soil.</title>
        <authorList>
            <person name="Liu B."/>
            <person name="Wan Y."/>
        </authorList>
    </citation>
    <scope>NUCLEOTIDE SEQUENCE [LARGE SCALE GENOMIC DNA]</scope>
    <source>
        <strain evidence="2 3">WY-16</strain>
    </source>
</reference>
<feature type="transmembrane region" description="Helical" evidence="1">
    <location>
        <begin position="44"/>
        <end position="64"/>
    </location>
</feature>
<evidence type="ECO:0000313" key="3">
    <source>
        <dbReference type="Proteomes" id="UP001241072"/>
    </source>
</evidence>
<evidence type="ECO:0000256" key="1">
    <source>
        <dbReference type="SAM" id="Phobius"/>
    </source>
</evidence>
<keyword evidence="1" id="KW-0472">Membrane</keyword>
<keyword evidence="1" id="KW-0812">Transmembrane</keyword>
<dbReference type="Proteomes" id="UP001241072">
    <property type="component" value="Unassembled WGS sequence"/>
</dbReference>
<feature type="transmembrane region" description="Helical" evidence="1">
    <location>
        <begin position="171"/>
        <end position="193"/>
    </location>
</feature>
<feature type="transmembrane region" description="Helical" evidence="1">
    <location>
        <begin position="71"/>
        <end position="92"/>
    </location>
</feature>
<dbReference type="RefSeq" id="WP_305002685.1">
    <property type="nucleotide sequence ID" value="NZ_JAUQUB010000001.1"/>
</dbReference>
<evidence type="ECO:0008006" key="4">
    <source>
        <dbReference type="Google" id="ProtNLM"/>
    </source>
</evidence>
<feature type="transmembrane region" description="Helical" evidence="1">
    <location>
        <begin position="104"/>
        <end position="128"/>
    </location>
</feature>
<protein>
    <recommendedName>
        <fullName evidence="4">MFS transporter</fullName>
    </recommendedName>
</protein>
<proteinExistence type="predicted"/>
<feature type="transmembrane region" description="Helical" evidence="1">
    <location>
        <begin position="12"/>
        <end position="32"/>
    </location>
</feature>
<comment type="caution">
    <text evidence="2">The sequence shown here is derived from an EMBL/GenBank/DDBJ whole genome shotgun (WGS) entry which is preliminary data.</text>
</comment>
<accession>A0ABT9BMP8</accession>
<keyword evidence="1" id="KW-1133">Transmembrane helix</keyword>